<dbReference type="InterPro" id="IPR000873">
    <property type="entry name" value="AMP-dep_synth/lig_dom"/>
</dbReference>
<organism evidence="4 5">
    <name type="scientific">Paramagnetospirillum magnetotacticum MS-1</name>
    <dbReference type="NCBI Taxonomy" id="272627"/>
    <lineage>
        <taxon>Bacteria</taxon>
        <taxon>Pseudomonadati</taxon>
        <taxon>Pseudomonadota</taxon>
        <taxon>Alphaproteobacteria</taxon>
        <taxon>Rhodospirillales</taxon>
        <taxon>Magnetospirillaceae</taxon>
        <taxon>Paramagnetospirillum</taxon>
    </lineage>
</organism>
<keyword evidence="1 4" id="KW-0436">Ligase</keyword>
<feature type="domain" description="AMP-dependent synthetase/ligase" evidence="2">
    <location>
        <begin position="16"/>
        <end position="362"/>
    </location>
</feature>
<name>A0A0C2YKB9_PARME</name>
<dbReference type="Proteomes" id="UP000031971">
    <property type="component" value="Unassembled WGS sequence"/>
</dbReference>
<dbReference type="Pfam" id="PF00501">
    <property type="entry name" value="AMP-binding"/>
    <property type="match status" value="1"/>
</dbReference>
<proteinExistence type="predicted"/>
<evidence type="ECO:0000256" key="1">
    <source>
        <dbReference type="ARBA" id="ARBA00022598"/>
    </source>
</evidence>
<dbReference type="RefSeq" id="WP_041039931.1">
    <property type="nucleotide sequence ID" value="NZ_JXSL01000020.1"/>
</dbReference>
<dbReference type="Gene3D" id="3.30.300.30">
    <property type="match status" value="1"/>
</dbReference>
<evidence type="ECO:0000313" key="4">
    <source>
        <dbReference type="EMBL" id="KIM00210.1"/>
    </source>
</evidence>
<dbReference type="InterPro" id="IPR045851">
    <property type="entry name" value="AMP-bd_C_sf"/>
</dbReference>
<evidence type="ECO:0000259" key="3">
    <source>
        <dbReference type="Pfam" id="PF13193"/>
    </source>
</evidence>
<keyword evidence="5" id="KW-1185">Reference proteome</keyword>
<dbReference type="OrthoDB" id="7315605at2"/>
<accession>A0A0C2YKB9</accession>
<gene>
    <name evidence="4" type="ORF">CCC_02998</name>
</gene>
<dbReference type="InterPro" id="IPR042099">
    <property type="entry name" value="ANL_N_sf"/>
</dbReference>
<dbReference type="Pfam" id="PF13193">
    <property type="entry name" value="AMP-binding_C"/>
    <property type="match status" value="1"/>
</dbReference>
<protein>
    <submittedName>
        <fullName evidence="4">Benzoate-CoA ligase</fullName>
    </submittedName>
</protein>
<reference evidence="4 5" key="1">
    <citation type="submission" date="2015-01" db="EMBL/GenBank/DDBJ databases">
        <title>Genome Sequence of Magnetospirillum magnetotacticum Strain MS-1.</title>
        <authorList>
            <person name="Marinov G.K."/>
            <person name="Smalley M.D."/>
            <person name="DeSalvo G."/>
        </authorList>
    </citation>
    <scope>NUCLEOTIDE SEQUENCE [LARGE SCALE GENOMIC DNA]</scope>
    <source>
        <strain evidence="4 5">MS-1</strain>
    </source>
</reference>
<dbReference type="InterPro" id="IPR025110">
    <property type="entry name" value="AMP-bd_C"/>
</dbReference>
<dbReference type="GO" id="GO:0044550">
    <property type="term" value="P:secondary metabolite biosynthetic process"/>
    <property type="evidence" value="ECO:0007669"/>
    <property type="project" value="TreeGrafter"/>
</dbReference>
<sequence length="500" mass="53676">MNAADEILGPSLGAGRGENLAIICGEQTLTYDQLNRLACRFGNAMLAAGVTRQQPVLLLLDDGPELVAAYLGAMKAGLVAVALNTRLAAKDLSHALGDSGAPLLLAESALAELAAESLAQAHASARMVTTGEFDAFLEGASDQLASADMAPEDMALWMYTSGTTGQPKGAVHVHGSIPLGERHVRENLGLEPGDRIFSTSKLFFAYPLGHCLIGALRCGGTLVLHRGWPDAAAAAEVIARTSPKVVLSVPSLYRIMLKDGVASSTAFRGVRTWVSAGENLPADLCRRWMEETGGLMLEGIGATEALFLFIASTPQAMKPGACGRPLPWAEAQLRTPSGEIITTPDTTGDLWVRMDSLFRRYHNRPDVTQRVLRDGWWKTGDVFSFDTEGWWSPQGRSDDMIKVSGQWVSPSEVEEAALLVPGVADAVAVGIPNEDGLVRLVLYAVAEPGEHEPILETRIVETLRSKLAIYKCPRNVRFLESIPRTATGKVQRFKLREAGA</sequence>
<feature type="domain" description="AMP-binding enzyme C-terminal" evidence="3">
    <location>
        <begin position="412"/>
        <end position="489"/>
    </location>
</feature>
<dbReference type="AlphaFoldDB" id="A0A0C2YKB9"/>
<evidence type="ECO:0000259" key="2">
    <source>
        <dbReference type="Pfam" id="PF00501"/>
    </source>
</evidence>
<dbReference type="Gene3D" id="3.40.50.12780">
    <property type="entry name" value="N-terminal domain of ligase-like"/>
    <property type="match status" value="1"/>
</dbReference>
<dbReference type="PANTHER" id="PTHR43352:SF1">
    <property type="entry name" value="ANTHRANILATE--COA LIGASE"/>
    <property type="match status" value="1"/>
</dbReference>
<comment type="caution">
    <text evidence="4">The sequence shown here is derived from an EMBL/GenBank/DDBJ whole genome shotgun (WGS) entry which is preliminary data.</text>
</comment>
<evidence type="ECO:0000313" key="5">
    <source>
        <dbReference type="Proteomes" id="UP000031971"/>
    </source>
</evidence>
<dbReference type="GO" id="GO:0016878">
    <property type="term" value="F:acid-thiol ligase activity"/>
    <property type="evidence" value="ECO:0007669"/>
    <property type="project" value="TreeGrafter"/>
</dbReference>
<dbReference type="PANTHER" id="PTHR43352">
    <property type="entry name" value="ACETYL-COA SYNTHETASE"/>
    <property type="match status" value="1"/>
</dbReference>
<dbReference type="STRING" id="272627.CCC_02998"/>
<dbReference type="SUPFAM" id="SSF56801">
    <property type="entry name" value="Acetyl-CoA synthetase-like"/>
    <property type="match status" value="1"/>
</dbReference>
<dbReference type="EMBL" id="JXSL01000020">
    <property type="protein sequence ID" value="KIM00210.1"/>
    <property type="molecule type" value="Genomic_DNA"/>
</dbReference>